<protein>
    <submittedName>
        <fullName evidence="1">Uncharacterized protein</fullName>
    </submittedName>
</protein>
<organism evidence="1 2">
    <name type="scientific">Sphaerotilus natans subsp. natans DSM 6575</name>
    <dbReference type="NCBI Taxonomy" id="1286631"/>
    <lineage>
        <taxon>Bacteria</taxon>
        <taxon>Pseudomonadati</taxon>
        <taxon>Pseudomonadota</taxon>
        <taxon>Betaproteobacteria</taxon>
        <taxon>Burkholderiales</taxon>
        <taxon>Sphaerotilaceae</taxon>
        <taxon>Sphaerotilus</taxon>
    </lineage>
</organism>
<dbReference type="STRING" id="34103.SAMN05421778_11449"/>
<dbReference type="AlphaFoldDB" id="A0A059KH82"/>
<gene>
    <name evidence="1" type="ORF">X805_38730</name>
</gene>
<comment type="caution">
    <text evidence="1">The sequence shown here is derived from an EMBL/GenBank/DDBJ whole genome shotgun (WGS) entry which is preliminary data.</text>
</comment>
<dbReference type="EMBL" id="AZRA01000129">
    <property type="protein sequence ID" value="KDB50539.1"/>
    <property type="molecule type" value="Genomic_DNA"/>
</dbReference>
<reference evidence="1 2" key="1">
    <citation type="journal article" date="2014" name="FEMS Microbiol. Ecol.">
        <title>Sphaerotilus natans encrusted with nanoball-shaped Fe(III) oxide minerals formed by nitrate-reducing mixotrophic Fe(II) oxidation.</title>
        <authorList>
            <person name="Park S."/>
            <person name="Kim D.H."/>
            <person name="Lee J.H."/>
            <person name="Hur H.G."/>
        </authorList>
    </citation>
    <scope>NUCLEOTIDE SEQUENCE [LARGE SCALE GENOMIC DNA]</scope>
    <source>
        <strain evidence="1 2">DSM 6575</strain>
    </source>
</reference>
<keyword evidence="2" id="KW-1185">Reference proteome</keyword>
<evidence type="ECO:0000313" key="1">
    <source>
        <dbReference type="EMBL" id="KDB50539.1"/>
    </source>
</evidence>
<name>A0A059KH82_9BURK</name>
<proteinExistence type="predicted"/>
<dbReference type="Proteomes" id="UP000026714">
    <property type="component" value="Unassembled WGS sequence"/>
</dbReference>
<accession>A0A059KH82</accession>
<evidence type="ECO:0000313" key="2">
    <source>
        <dbReference type="Proteomes" id="UP000026714"/>
    </source>
</evidence>
<sequence length="70" mass="7077">MGVLRRLFGSGVGAGQVEAAVLPGSGDVALRYPGEGVPRIISAATACAIADAINLRRRIVADEQAQASGE</sequence>
<dbReference type="RefSeq" id="WP_037485640.1">
    <property type="nucleotide sequence ID" value="NZ_AZRA01000129.1"/>
</dbReference>